<evidence type="ECO:0000256" key="2">
    <source>
        <dbReference type="ARBA" id="ARBA00022475"/>
    </source>
</evidence>
<evidence type="ECO:0000256" key="4">
    <source>
        <dbReference type="ARBA" id="ARBA00022692"/>
    </source>
</evidence>
<reference evidence="13 14" key="1">
    <citation type="journal article" date="2016" name="Genome Announc.">
        <title>Draft Genome Sequence of 'Halomonas chromatireducens' Strain AGD 8-3, a Haloalkaliphilic Chromate- and Selenite-Reducing Gammaproteobacterium.</title>
        <authorList>
            <person name="Sharko F.S."/>
            <person name="Shapovalova A.A."/>
            <person name="Tsygankova S.V."/>
            <person name="Komova A.V."/>
            <person name="Boulygina E.S."/>
            <person name="Teslyuk A.B."/>
            <person name="Gotovtsev P.M."/>
            <person name="Namsaraev Z.B."/>
            <person name="Khijniak T.V."/>
            <person name="Nedoluzhko A.V."/>
            <person name="Vasilov R.G."/>
        </authorList>
    </citation>
    <scope>NUCLEOTIDE SEQUENCE [LARGE SCALE GENOMIC DNA]</scope>
    <source>
        <strain evidence="13 14">AGD 8-3</strain>
    </source>
</reference>
<keyword evidence="6 12" id="KW-0915">Sodium</keyword>
<name>A0A109UNB2_9GAMM</name>
<evidence type="ECO:0000256" key="6">
    <source>
        <dbReference type="ARBA" id="ARBA00023053"/>
    </source>
</evidence>
<dbReference type="AlphaFoldDB" id="A0A109UNB2"/>
<evidence type="ECO:0000256" key="3">
    <source>
        <dbReference type="ARBA" id="ARBA00022519"/>
    </source>
</evidence>
<dbReference type="GO" id="GO:0005886">
    <property type="term" value="C:plasma membrane"/>
    <property type="evidence" value="ECO:0007669"/>
    <property type="project" value="UniProtKB-SubCell"/>
</dbReference>
<dbReference type="RefSeq" id="WP_066451912.1">
    <property type="nucleotide sequence ID" value="NZ_CP014226.1"/>
</dbReference>
<dbReference type="InterPro" id="IPR003691">
    <property type="entry name" value="FluC"/>
</dbReference>
<feature type="transmembrane region" description="Helical" evidence="12">
    <location>
        <begin position="7"/>
        <end position="32"/>
    </location>
</feature>
<reference evidence="13 14" key="2">
    <citation type="submission" date="2016-02" db="EMBL/GenBank/DDBJ databases">
        <authorList>
            <person name="Wen L."/>
            <person name="He K."/>
            <person name="Yang H."/>
        </authorList>
    </citation>
    <scope>NUCLEOTIDE SEQUENCE [LARGE SCALE GENOMIC DNA]</scope>
    <source>
        <strain evidence="13 14">AGD 8-3</strain>
    </source>
</reference>
<proteinExistence type="inferred from homology"/>
<dbReference type="GO" id="GO:0140114">
    <property type="term" value="P:cellular detoxification of fluoride"/>
    <property type="evidence" value="ECO:0007669"/>
    <property type="project" value="UniProtKB-UniRule"/>
</dbReference>
<evidence type="ECO:0000256" key="8">
    <source>
        <dbReference type="ARBA" id="ARBA00023136"/>
    </source>
</evidence>
<keyword evidence="14" id="KW-1185">Reference proteome</keyword>
<keyword evidence="12" id="KW-0479">Metal-binding</keyword>
<sequence length="135" mass="14426">MNGWRDYAAVGLGSALGSVLRYLVSIASLAALGPAFPWGTLVVNLLGSWLIAAFSAYAACRQGGRVARWQPFLVAGFCGGFTTFSLFSLETLYLVESGLPWLALLYVMASVPLWLAAAWLGDRMVRARLAPGRPG</sequence>
<dbReference type="STRING" id="507626.LOKO_03486"/>
<evidence type="ECO:0000256" key="11">
    <source>
        <dbReference type="ARBA" id="ARBA00035585"/>
    </source>
</evidence>
<keyword evidence="5 12" id="KW-1133">Transmembrane helix</keyword>
<comment type="function">
    <text evidence="12">Fluoride-specific ion channel. Important for reducing fluoride concentration in the cell, thus reducing its toxicity.</text>
</comment>
<protein>
    <recommendedName>
        <fullName evidence="12">Fluoride-specific ion channel FluC</fullName>
    </recommendedName>
</protein>
<evidence type="ECO:0000256" key="9">
    <source>
        <dbReference type="ARBA" id="ARBA00023303"/>
    </source>
</evidence>
<dbReference type="PANTHER" id="PTHR28259:SF1">
    <property type="entry name" value="FLUORIDE EXPORT PROTEIN 1-RELATED"/>
    <property type="match status" value="1"/>
</dbReference>
<dbReference type="Proteomes" id="UP000063387">
    <property type="component" value="Chromosome"/>
</dbReference>
<dbReference type="PATRIC" id="fig|507626.3.peg.3486"/>
<feature type="transmembrane region" description="Helical" evidence="12">
    <location>
        <begin position="101"/>
        <end position="120"/>
    </location>
</feature>
<keyword evidence="8 12" id="KW-0472">Membrane</keyword>
<evidence type="ECO:0000256" key="5">
    <source>
        <dbReference type="ARBA" id="ARBA00022989"/>
    </source>
</evidence>
<keyword evidence="2 12" id="KW-1003">Cell membrane</keyword>
<dbReference type="EMBL" id="CP014226">
    <property type="protein sequence ID" value="AMD02526.1"/>
    <property type="molecule type" value="Genomic_DNA"/>
</dbReference>
<dbReference type="GO" id="GO:0062054">
    <property type="term" value="F:fluoride channel activity"/>
    <property type="evidence" value="ECO:0007669"/>
    <property type="project" value="UniProtKB-UniRule"/>
</dbReference>
<gene>
    <name evidence="13" type="primary">crcB_1</name>
    <name evidence="12" type="synonym">crcB</name>
    <name evidence="12" type="synonym">fluC</name>
    <name evidence="13" type="ORF">LOKO_03486</name>
</gene>
<evidence type="ECO:0000256" key="10">
    <source>
        <dbReference type="ARBA" id="ARBA00035120"/>
    </source>
</evidence>
<dbReference type="GO" id="GO:0046872">
    <property type="term" value="F:metal ion binding"/>
    <property type="evidence" value="ECO:0007669"/>
    <property type="project" value="UniProtKB-KW"/>
</dbReference>
<keyword evidence="12" id="KW-0813">Transport</keyword>
<dbReference type="OrthoDB" id="9806299at2"/>
<comment type="activity regulation">
    <text evidence="12">Na(+) is not transported, but it plays an essential structural role and its presence is essential for fluoride channel function.</text>
</comment>
<keyword evidence="9 12" id="KW-0407">Ion channel</keyword>
<organism evidence="13 14">
    <name type="scientific">Halomonas chromatireducens</name>
    <dbReference type="NCBI Taxonomy" id="507626"/>
    <lineage>
        <taxon>Bacteria</taxon>
        <taxon>Pseudomonadati</taxon>
        <taxon>Pseudomonadota</taxon>
        <taxon>Gammaproteobacteria</taxon>
        <taxon>Oceanospirillales</taxon>
        <taxon>Halomonadaceae</taxon>
        <taxon>Halomonas</taxon>
    </lineage>
</organism>
<comment type="similarity">
    <text evidence="10 12">Belongs to the fluoride channel Fluc/FEX (TC 1.A.43) family.</text>
</comment>
<feature type="transmembrane region" description="Helical" evidence="12">
    <location>
        <begin position="72"/>
        <end position="95"/>
    </location>
</feature>
<evidence type="ECO:0000256" key="12">
    <source>
        <dbReference type="HAMAP-Rule" id="MF_00454"/>
    </source>
</evidence>
<dbReference type="PANTHER" id="PTHR28259">
    <property type="entry name" value="FLUORIDE EXPORT PROTEIN 1-RELATED"/>
    <property type="match status" value="1"/>
</dbReference>
<comment type="catalytic activity">
    <reaction evidence="11">
        <text>fluoride(in) = fluoride(out)</text>
        <dbReference type="Rhea" id="RHEA:76159"/>
        <dbReference type="ChEBI" id="CHEBI:17051"/>
    </reaction>
    <physiologicalReaction direction="left-to-right" evidence="11">
        <dbReference type="Rhea" id="RHEA:76160"/>
    </physiologicalReaction>
</comment>
<evidence type="ECO:0000313" key="14">
    <source>
        <dbReference type="Proteomes" id="UP000063387"/>
    </source>
</evidence>
<feature type="binding site" evidence="12">
    <location>
        <position position="82"/>
    </location>
    <ligand>
        <name>Na(+)</name>
        <dbReference type="ChEBI" id="CHEBI:29101"/>
        <note>structural</note>
    </ligand>
</feature>
<dbReference type="KEGG" id="hco:LOKO_03486"/>
<keyword evidence="7 12" id="KW-0406">Ion transport</keyword>
<feature type="binding site" evidence="12">
    <location>
        <position position="79"/>
    </location>
    <ligand>
        <name>Na(+)</name>
        <dbReference type="ChEBI" id="CHEBI:29101"/>
        <note>structural</note>
    </ligand>
</feature>
<comment type="subcellular location">
    <subcellularLocation>
        <location evidence="1 12">Cell membrane</location>
        <topology evidence="1 12">Multi-pass membrane protein</topology>
    </subcellularLocation>
</comment>
<dbReference type="Pfam" id="PF02537">
    <property type="entry name" value="CRCB"/>
    <property type="match status" value="1"/>
</dbReference>
<keyword evidence="4 12" id="KW-0812">Transmembrane</keyword>
<dbReference type="HAMAP" id="MF_00454">
    <property type="entry name" value="FluC"/>
    <property type="match status" value="1"/>
</dbReference>
<keyword evidence="3" id="KW-0997">Cell inner membrane</keyword>
<evidence type="ECO:0000256" key="7">
    <source>
        <dbReference type="ARBA" id="ARBA00023065"/>
    </source>
</evidence>
<evidence type="ECO:0000256" key="1">
    <source>
        <dbReference type="ARBA" id="ARBA00004651"/>
    </source>
</evidence>
<feature type="transmembrane region" description="Helical" evidence="12">
    <location>
        <begin position="38"/>
        <end position="60"/>
    </location>
</feature>
<accession>A0A109UNB2</accession>
<evidence type="ECO:0000313" key="13">
    <source>
        <dbReference type="EMBL" id="AMD02526.1"/>
    </source>
</evidence>